<proteinExistence type="predicted"/>
<dbReference type="GeneID" id="106181110"/>
<dbReference type="InterPro" id="IPR003609">
    <property type="entry name" value="Pan_app"/>
</dbReference>
<dbReference type="Pfam" id="PF00024">
    <property type="entry name" value="PAN_1"/>
    <property type="match status" value="1"/>
</dbReference>
<evidence type="ECO:0000313" key="3">
    <source>
        <dbReference type="RefSeq" id="XP_013420849.1"/>
    </source>
</evidence>
<dbReference type="KEGG" id="lak:106181110"/>
<protein>
    <submittedName>
        <fullName evidence="3">Contactin-associated protein-like 2</fullName>
    </submittedName>
</protein>
<gene>
    <name evidence="3" type="primary">LOC106181110</name>
</gene>
<keyword evidence="2" id="KW-1185">Reference proteome</keyword>
<organism evidence="2 3">
    <name type="scientific">Lingula anatina</name>
    <name type="common">Brachiopod</name>
    <name type="synonym">Lingula unguis</name>
    <dbReference type="NCBI Taxonomy" id="7574"/>
    <lineage>
        <taxon>Eukaryota</taxon>
        <taxon>Metazoa</taxon>
        <taxon>Spiralia</taxon>
        <taxon>Lophotrochozoa</taxon>
        <taxon>Brachiopoda</taxon>
        <taxon>Linguliformea</taxon>
        <taxon>Lingulata</taxon>
        <taxon>Lingulida</taxon>
        <taxon>Linguloidea</taxon>
        <taxon>Lingulidae</taxon>
        <taxon>Lingula</taxon>
    </lineage>
</organism>
<reference evidence="3" key="1">
    <citation type="submission" date="2025-08" db="UniProtKB">
        <authorList>
            <consortium name="RefSeq"/>
        </authorList>
    </citation>
    <scope>IDENTIFICATION</scope>
    <source>
        <tissue evidence="3">Gonads</tissue>
    </source>
</reference>
<dbReference type="PROSITE" id="PS50948">
    <property type="entry name" value="PAN"/>
    <property type="match status" value="1"/>
</dbReference>
<name>A0A1S3KEG7_LINAN</name>
<dbReference type="AlphaFoldDB" id="A0A1S3KEG7"/>
<sequence>MIKSSKAPGHLTAKTEHTSSLEECIFVCLQASLDKCQAVNYKKSENLCRFLSTTIGQNYEPFLEPNDNWDFLAPVISGVPRSCSDALERSGRRQSGKAETTLIDPDGEEGPVAPFFVHCDNTTGTVWTKLTATPYDSFFHGNNAAGGIRKSISYLYANMDQIVSLISMSTRCQQKLKYTCFKASFMSDMEASSLKTWWVSRDGEKMMYWAGGPSDGRGCACGVTQTCASNSNIPRSLCNCNMNDGVWRTDEGYITDKTKLPVSELRVGDVGDHGEYGFGTVWPLECTGLVSLVELG</sequence>
<dbReference type="OrthoDB" id="6350048at2759"/>
<dbReference type="Gene3D" id="2.60.120.1000">
    <property type="match status" value="1"/>
</dbReference>
<feature type="domain" description="Apple" evidence="1">
    <location>
        <begin position="1"/>
        <end position="76"/>
    </location>
</feature>
<accession>A0A1S3KEG7</accession>
<dbReference type="SUPFAM" id="SSF57414">
    <property type="entry name" value="Hairpin loop containing domain-like"/>
    <property type="match status" value="1"/>
</dbReference>
<evidence type="ECO:0000259" key="1">
    <source>
        <dbReference type="PROSITE" id="PS50948"/>
    </source>
</evidence>
<dbReference type="RefSeq" id="XP_013420849.1">
    <property type="nucleotide sequence ID" value="XM_013565395.2"/>
</dbReference>
<evidence type="ECO:0000313" key="2">
    <source>
        <dbReference type="Proteomes" id="UP000085678"/>
    </source>
</evidence>
<dbReference type="InParanoid" id="A0A1S3KEG7"/>
<dbReference type="Proteomes" id="UP000085678">
    <property type="component" value="Unplaced"/>
</dbReference>